<dbReference type="OrthoDB" id="6133475at2759"/>
<dbReference type="Gene3D" id="3.10.100.10">
    <property type="entry name" value="Mannose-Binding Protein A, subunit A"/>
    <property type="match status" value="1"/>
</dbReference>
<keyword evidence="4" id="KW-1185">Reference proteome</keyword>
<dbReference type="GeneID" id="113396369"/>
<evidence type="ECO:0000313" key="5">
    <source>
        <dbReference type="RefSeq" id="XP_026490069.1"/>
    </source>
</evidence>
<proteinExistence type="predicted"/>
<feature type="signal peptide" evidence="2">
    <location>
        <begin position="1"/>
        <end position="27"/>
    </location>
</feature>
<reference evidence="5" key="1">
    <citation type="submission" date="2025-08" db="UniProtKB">
        <authorList>
            <consortium name="RefSeq"/>
        </authorList>
    </citation>
    <scope>IDENTIFICATION</scope>
    <source>
        <tissue evidence="5">Whole body</tissue>
    </source>
</reference>
<accession>A0A8B8HYZ3</accession>
<organism evidence="4 5">
    <name type="scientific">Vanessa tameamea</name>
    <name type="common">Kamehameha butterfly</name>
    <dbReference type="NCBI Taxonomy" id="334116"/>
    <lineage>
        <taxon>Eukaryota</taxon>
        <taxon>Metazoa</taxon>
        <taxon>Ecdysozoa</taxon>
        <taxon>Arthropoda</taxon>
        <taxon>Hexapoda</taxon>
        <taxon>Insecta</taxon>
        <taxon>Pterygota</taxon>
        <taxon>Neoptera</taxon>
        <taxon>Endopterygota</taxon>
        <taxon>Lepidoptera</taxon>
        <taxon>Glossata</taxon>
        <taxon>Ditrysia</taxon>
        <taxon>Papilionoidea</taxon>
        <taxon>Nymphalidae</taxon>
        <taxon>Nymphalinae</taxon>
        <taxon>Vanessa</taxon>
    </lineage>
</organism>
<evidence type="ECO:0000256" key="2">
    <source>
        <dbReference type="SAM" id="SignalP"/>
    </source>
</evidence>
<keyword evidence="2" id="KW-0732">Signal</keyword>
<feature type="domain" description="C-type lectin" evidence="3">
    <location>
        <begin position="47"/>
        <end position="167"/>
    </location>
</feature>
<feature type="chain" id="PRO_5034743080" evidence="2">
    <location>
        <begin position="28"/>
        <end position="381"/>
    </location>
</feature>
<dbReference type="InterPro" id="IPR016186">
    <property type="entry name" value="C-type_lectin-like/link_sf"/>
</dbReference>
<feature type="region of interest" description="Disordered" evidence="1">
    <location>
        <begin position="200"/>
        <end position="261"/>
    </location>
</feature>
<dbReference type="SUPFAM" id="SSF56436">
    <property type="entry name" value="C-type lectin-like"/>
    <property type="match status" value="1"/>
</dbReference>
<dbReference type="Proteomes" id="UP001652626">
    <property type="component" value="Chromosome 6"/>
</dbReference>
<protein>
    <submittedName>
        <fullName evidence="5">Uncharacterized protein LOC113396369</fullName>
    </submittedName>
</protein>
<dbReference type="Pfam" id="PF00059">
    <property type="entry name" value="Lectin_C"/>
    <property type="match status" value="1"/>
</dbReference>
<dbReference type="RefSeq" id="XP_026490069.1">
    <property type="nucleotide sequence ID" value="XM_026634284.2"/>
</dbReference>
<gene>
    <name evidence="5" type="primary">LOC113396369</name>
</gene>
<dbReference type="InterPro" id="IPR001304">
    <property type="entry name" value="C-type_lectin-like"/>
</dbReference>
<dbReference type="AlphaFoldDB" id="A0A8B8HYZ3"/>
<evidence type="ECO:0000256" key="1">
    <source>
        <dbReference type="SAM" id="MobiDB-lite"/>
    </source>
</evidence>
<dbReference type="OMA" id="CIAMMPE"/>
<name>A0A8B8HYZ3_VANTA</name>
<evidence type="ECO:0000313" key="4">
    <source>
        <dbReference type="Proteomes" id="UP001652626"/>
    </source>
</evidence>
<evidence type="ECO:0000259" key="3">
    <source>
        <dbReference type="PROSITE" id="PS50041"/>
    </source>
</evidence>
<sequence length="381" mass="44769">MEALERRGKTIAIGAILFIVFWSQCKGVEGKNNTKMSYVCPPQFIRLGHSCYFFSENKATWQTALFSCKDRDSSLSVPARWEDRNLRNYLNKPDVEKASRWIGGIYDYGSRAWKWGGELRQMHYQSFSKMKKLSPEELQWHCIAMTPELLYRWAPRNCFEPRQFICQTKLKKVPKSKLKELRRRYQRMGKINEITAPSVSREVDDPRTNDVTSNPVLSPKSYDLHPNPLRRGTKNPIRNNPKAYDLRPNELRKRSRPTAQRRLTRPFPGYQWNRHDPEGSYKYNADILQSGRTGLSPQQIKVHLSRLQHLRDRQVARRRRMRNRDDWLVNESQPAIVRAHAKTYTLDNNISALHPKTIVEEFDMMPPPAPVVLPRPTRGIW</sequence>
<dbReference type="PROSITE" id="PS50041">
    <property type="entry name" value="C_TYPE_LECTIN_2"/>
    <property type="match status" value="1"/>
</dbReference>
<dbReference type="InterPro" id="IPR016187">
    <property type="entry name" value="CTDL_fold"/>
</dbReference>
<dbReference type="SMART" id="SM00034">
    <property type="entry name" value="CLECT"/>
    <property type="match status" value="1"/>
</dbReference>
<dbReference type="CDD" id="cd00037">
    <property type="entry name" value="CLECT"/>
    <property type="match status" value="1"/>
</dbReference>